<dbReference type="Gene3D" id="3.20.20.450">
    <property type="entry name" value="EAL domain"/>
    <property type="match status" value="1"/>
</dbReference>
<dbReference type="AlphaFoldDB" id="A0A2T0KFU0"/>
<dbReference type="SUPFAM" id="SSF141868">
    <property type="entry name" value="EAL domain-like"/>
    <property type="match status" value="1"/>
</dbReference>
<evidence type="ECO:0000256" key="1">
    <source>
        <dbReference type="SAM" id="Phobius"/>
    </source>
</evidence>
<dbReference type="PANTHER" id="PTHR33121:SF76">
    <property type="entry name" value="SIGNALING PROTEIN"/>
    <property type="match status" value="1"/>
</dbReference>
<sequence>MTDYPGVSDESAPTDVESAAATRRLIAAVIVVLGPSMLLTLLASVWEWEDVVVTGELPEADEWLAVAAICWLPLVAWIMIRLIGLYRRMQATARAAVEAFHSTMQTVGGWVWRLDADLRFIFSNEGVEAVLGTTADGILGVELDTVMTAGLRELTAAAGSEWRSEARHADGTVRHLRNSVTPVYGERGEIRGYHGFSADITEQVLAEAEQRTRSEQQDAARARITDLLAGGEGLRIVLQPIVDLTTHRAVGAEALSRFAGQPYRPPNEWFDEAWQAGLGPDLELYALDAALARLADVPGDAYLSVNVAPETMLDPRFLQRLDRLGPCAARITVEITEHAVVTDYDALVAVVDEIHGRGARLAVDDAGAGYASMQHILRLRPDVIKLDRSIVDQAERDSARRALMAAMAAFAASLGTTVVAEGVETAEEVAVLRDAGIPLGQGYHLGRPHDDWPASQGLADMVGSR</sequence>
<dbReference type="PROSITE" id="PS50113">
    <property type="entry name" value="PAC"/>
    <property type="match status" value="1"/>
</dbReference>
<feature type="domain" description="EAL" evidence="3">
    <location>
        <begin position="217"/>
        <end position="462"/>
    </location>
</feature>
<dbReference type="SMART" id="SM00052">
    <property type="entry name" value="EAL"/>
    <property type="match status" value="1"/>
</dbReference>
<dbReference type="GO" id="GO:0071111">
    <property type="term" value="F:cyclic-guanylate-specific phosphodiesterase activity"/>
    <property type="evidence" value="ECO:0007669"/>
    <property type="project" value="InterPro"/>
</dbReference>
<dbReference type="InterPro" id="IPR000700">
    <property type="entry name" value="PAS-assoc_C"/>
</dbReference>
<dbReference type="EMBL" id="PVMZ01000005">
    <property type="protein sequence ID" value="PRX22209.1"/>
    <property type="molecule type" value="Genomic_DNA"/>
</dbReference>
<keyword evidence="1" id="KW-0472">Membrane</keyword>
<evidence type="ECO:0000259" key="2">
    <source>
        <dbReference type="PROSITE" id="PS50113"/>
    </source>
</evidence>
<protein>
    <submittedName>
        <fullName evidence="4">PAS domain S-box-containing protein</fullName>
    </submittedName>
</protein>
<dbReference type="NCBIfam" id="TIGR00229">
    <property type="entry name" value="sensory_box"/>
    <property type="match status" value="1"/>
</dbReference>
<dbReference type="SUPFAM" id="SSF55785">
    <property type="entry name" value="PYP-like sensor domain (PAS domain)"/>
    <property type="match status" value="1"/>
</dbReference>
<feature type="transmembrane region" description="Helical" evidence="1">
    <location>
        <begin position="25"/>
        <end position="43"/>
    </location>
</feature>
<feature type="transmembrane region" description="Helical" evidence="1">
    <location>
        <begin position="63"/>
        <end position="84"/>
    </location>
</feature>
<dbReference type="PROSITE" id="PS50883">
    <property type="entry name" value="EAL"/>
    <property type="match status" value="1"/>
</dbReference>
<name>A0A2T0KFU0_9ACTN</name>
<dbReference type="Pfam" id="PF00563">
    <property type="entry name" value="EAL"/>
    <property type="match status" value="1"/>
</dbReference>
<dbReference type="Proteomes" id="UP000239415">
    <property type="component" value="Unassembled WGS sequence"/>
</dbReference>
<gene>
    <name evidence="4" type="ORF">CLV67_105386</name>
</gene>
<reference evidence="4 5" key="1">
    <citation type="submission" date="2018-03" db="EMBL/GenBank/DDBJ databases">
        <title>Genomic Encyclopedia of Archaeal and Bacterial Type Strains, Phase II (KMG-II): from individual species to whole genera.</title>
        <authorList>
            <person name="Goeker M."/>
        </authorList>
    </citation>
    <scope>NUCLEOTIDE SEQUENCE [LARGE SCALE GENOMIC DNA]</scope>
    <source>
        <strain evidence="4 5">DSM 43146</strain>
    </source>
</reference>
<dbReference type="PANTHER" id="PTHR33121">
    <property type="entry name" value="CYCLIC DI-GMP PHOSPHODIESTERASE PDEF"/>
    <property type="match status" value="1"/>
</dbReference>
<dbReference type="InterPro" id="IPR013656">
    <property type="entry name" value="PAS_4"/>
</dbReference>
<dbReference type="InterPro" id="IPR035919">
    <property type="entry name" value="EAL_sf"/>
</dbReference>
<comment type="caution">
    <text evidence="4">The sequence shown here is derived from an EMBL/GenBank/DDBJ whole genome shotgun (WGS) entry which is preliminary data.</text>
</comment>
<keyword evidence="1" id="KW-1133">Transmembrane helix</keyword>
<proteinExistence type="predicted"/>
<dbReference type="Pfam" id="PF08448">
    <property type="entry name" value="PAS_4"/>
    <property type="match status" value="1"/>
</dbReference>
<evidence type="ECO:0000313" key="5">
    <source>
        <dbReference type="Proteomes" id="UP000239415"/>
    </source>
</evidence>
<dbReference type="RefSeq" id="WP_146169169.1">
    <property type="nucleotide sequence ID" value="NZ_BOMO01000030.1"/>
</dbReference>
<dbReference type="OrthoDB" id="23692at2"/>
<keyword evidence="1" id="KW-0812">Transmembrane</keyword>
<dbReference type="CDD" id="cd00130">
    <property type="entry name" value="PAS"/>
    <property type="match status" value="1"/>
</dbReference>
<dbReference type="InterPro" id="IPR001610">
    <property type="entry name" value="PAC"/>
</dbReference>
<keyword evidence="5" id="KW-1185">Reference proteome</keyword>
<dbReference type="InterPro" id="IPR000014">
    <property type="entry name" value="PAS"/>
</dbReference>
<evidence type="ECO:0000313" key="4">
    <source>
        <dbReference type="EMBL" id="PRX22209.1"/>
    </source>
</evidence>
<evidence type="ECO:0000259" key="3">
    <source>
        <dbReference type="PROSITE" id="PS50883"/>
    </source>
</evidence>
<accession>A0A2T0KFU0</accession>
<feature type="domain" description="PAC" evidence="2">
    <location>
        <begin position="158"/>
        <end position="212"/>
    </location>
</feature>
<dbReference type="CDD" id="cd01948">
    <property type="entry name" value="EAL"/>
    <property type="match status" value="1"/>
</dbReference>
<dbReference type="Gene3D" id="3.30.450.20">
    <property type="entry name" value="PAS domain"/>
    <property type="match status" value="1"/>
</dbReference>
<organism evidence="4 5">
    <name type="scientific">Actinoplanes italicus</name>
    <dbReference type="NCBI Taxonomy" id="113567"/>
    <lineage>
        <taxon>Bacteria</taxon>
        <taxon>Bacillati</taxon>
        <taxon>Actinomycetota</taxon>
        <taxon>Actinomycetes</taxon>
        <taxon>Micromonosporales</taxon>
        <taxon>Micromonosporaceae</taxon>
        <taxon>Actinoplanes</taxon>
    </lineage>
</organism>
<dbReference type="InterPro" id="IPR001633">
    <property type="entry name" value="EAL_dom"/>
</dbReference>
<dbReference type="InterPro" id="IPR050706">
    <property type="entry name" value="Cyclic-di-GMP_PDE-like"/>
</dbReference>
<dbReference type="InterPro" id="IPR035965">
    <property type="entry name" value="PAS-like_dom_sf"/>
</dbReference>
<dbReference type="SMART" id="SM00086">
    <property type="entry name" value="PAC"/>
    <property type="match status" value="1"/>
</dbReference>